<evidence type="ECO:0000256" key="1">
    <source>
        <dbReference type="SAM" id="MobiDB-lite"/>
    </source>
</evidence>
<evidence type="ECO:0000259" key="2">
    <source>
        <dbReference type="PROSITE" id="PS50106"/>
    </source>
</evidence>
<reference evidence="3" key="1">
    <citation type="submission" date="2018-11" db="EMBL/GenBank/DDBJ databases">
        <authorList>
            <consortium name="Pathogen Informatics"/>
        </authorList>
    </citation>
    <scope>NUCLEOTIDE SEQUENCE</scope>
</reference>
<dbReference type="InterPro" id="IPR001478">
    <property type="entry name" value="PDZ"/>
</dbReference>
<dbReference type="Pfam" id="PF17820">
    <property type="entry name" value="PDZ_6"/>
    <property type="match status" value="1"/>
</dbReference>
<feature type="domain" description="PDZ" evidence="2">
    <location>
        <begin position="13"/>
        <end position="67"/>
    </location>
</feature>
<dbReference type="Gene3D" id="2.30.42.10">
    <property type="match status" value="1"/>
</dbReference>
<dbReference type="InterPro" id="IPR036034">
    <property type="entry name" value="PDZ_sf"/>
</dbReference>
<comment type="caution">
    <text evidence="3">The sequence shown here is derived from an EMBL/GenBank/DDBJ whole genome shotgun (WGS) entry which is preliminary data.</text>
</comment>
<dbReference type="PANTHER" id="PTHR10316">
    <property type="entry name" value="MEMBRANE ASSOCIATED GUANYLATE KINASE-RELATED"/>
    <property type="match status" value="1"/>
</dbReference>
<dbReference type="SMART" id="SM00228">
    <property type="entry name" value="PDZ"/>
    <property type="match status" value="1"/>
</dbReference>
<dbReference type="GO" id="GO:0005737">
    <property type="term" value="C:cytoplasm"/>
    <property type="evidence" value="ECO:0007669"/>
    <property type="project" value="TreeGrafter"/>
</dbReference>
<dbReference type="OrthoDB" id="2187496at2759"/>
<keyword evidence="4" id="KW-1185">Reference proteome</keyword>
<gene>
    <name evidence="3" type="ORF">PXEA_LOCUS25979</name>
</gene>
<dbReference type="Proteomes" id="UP000784294">
    <property type="component" value="Unassembled WGS sequence"/>
</dbReference>
<dbReference type="EMBL" id="CAAALY010244310">
    <property type="protein sequence ID" value="VEL32539.1"/>
    <property type="molecule type" value="Genomic_DNA"/>
</dbReference>
<feature type="compositionally biased region" description="Polar residues" evidence="1">
    <location>
        <begin position="92"/>
        <end position="116"/>
    </location>
</feature>
<feature type="region of interest" description="Disordered" evidence="1">
    <location>
        <begin position="239"/>
        <end position="259"/>
    </location>
</feature>
<dbReference type="SUPFAM" id="SSF50156">
    <property type="entry name" value="PDZ domain-like"/>
    <property type="match status" value="1"/>
</dbReference>
<dbReference type="PROSITE" id="PS50106">
    <property type="entry name" value="PDZ"/>
    <property type="match status" value="1"/>
</dbReference>
<organism evidence="3 4">
    <name type="scientific">Protopolystoma xenopodis</name>
    <dbReference type="NCBI Taxonomy" id="117903"/>
    <lineage>
        <taxon>Eukaryota</taxon>
        <taxon>Metazoa</taxon>
        <taxon>Spiralia</taxon>
        <taxon>Lophotrochozoa</taxon>
        <taxon>Platyhelminthes</taxon>
        <taxon>Monogenea</taxon>
        <taxon>Polyopisthocotylea</taxon>
        <taxon>Polystomatidea</taxon>
        <taxon>Polystomatidae</taxon>
        <taxon>Protopolystoma</taxon>
    </lineage>
</organism>
<accession>A0A448XAW9</accession>
<proteinExistence type="predicted"/>
<dbReference type="AlphaFoldDB" id="A0A448XAW9"/>
<evidence type="ECO:0000313" key="3">
    <source>
        <dbReference type="EMBL" id="VEL32539.1"/>
    </source>
</evidence>
<protein>
    <recommendedName>
        <fullName evidence="2">PDZ domain-containing protein</fullName>
    </recommendedName>
</protein>
<dbReference type="PANTHER" id="PTHR10316:SF40">
    <property type="entry name" value="LD27118P"/>
    <property type="match status" value="1"/>
</dbReference>
<feature type="region of interest" description="Disordered" evidence="1">
    <location>
        <begin position="88"/>
        <end position="116"/>
    </location>
</feature>
<dbReference type="GO" id="GO:0007165">
    <property type="term" value="P:signal transduction"/>
    <property type="evidence" value="ECO:0007669"/>
    <property type="project" value="TreeGrafter"/>
</dbReference>
<dbReference type="InterPro" id="IPR041489">
    <property type="entry name" value="PDZ_6"/>
</dbReference>
<evidence type="ECO:0000313" key="4">
    <source>
        <dbReference type="Proteomes" id="UP000784294"/>
    </source>
</evidence>
<name>A0A448XAW9_9PLAT</name>
<sequence>MFLQLRFDAFQGRVIPGSPADLCGNLRVGDRILAINGKPLTSRHHSEVVDIIRSSHQRLVLTVQRLPLTNPCGHSPCGRVPVRLSDRADTCPTISPSSRGNEPNEGISSPEISPTSRISAKPTRFMFHSHHNDPSFGDTTNGLCSNYFDGCSSVTNRNNYSTIETTSGSETRTYQGNRLWVELIGQETSTAMEGANSDGDKWKCGGVVVSSQPSLTNGQTPPTDDVDYDAGETVAIVSSRWSDAGNHEHYDNGRSTGLP</sequence>